<dbReference type="AlphaFoldDB" id="A0A1E7KGU6"/>
<evidence type="ECO:0000313" key="3">
    <source>
        <dbReference type="Proteomes" id="UP000176101"/>
    </source>
</evidence>
<reference evidence="2 3" key="1">
    <citation type="journal article" date="2016" name="Front. Microbiol.">
        <title>Comparative Genomics Analysis of Streptomyces Species Reveals Their Adaptation to the Marine Environment and Their Diversity at the Genomic Level.</title>
        <authorList>
            <person name="Tian X."/>
            <person name="Zhang Z."/>
            <person name="Yang T."/>
            <person name="Chen M."/>
            <person name="Li J."/>
            <person name="Chen F."/>
            <person name="Yang J."/>
            <person name="Li W."/>
            <person name="Zhang B."/>
            <person name="Zhang Z."/>
            <person name="Wu J."/>
            <person name="Zhang C."/>
            <person name="Long L."/>
            <person name="Xiao J."/>
        </authorList>
    </citation>
    <scope>NUCLEOTIDE SEQUENCE [LARGE SCALE GENOMIC DNA]</scope>
    <source>
        <strain evidence="2 3">SCSIO 02100</strain>
    </source>
</reference>
<sequence length="73" mass="7743">MTLKRAVRDDSDLRWVKSSYSSNDGPECVEVAATADTVRVRDSKCAAGAKLAFPEAGWVAFAAYAAGFADAAR</sequence>
<protein>
    <submittedName>
        <fullName evidence="2">Toxin</fullName>
    </submittedName>
</protein>
<evidence type="ECO:0000313" key="2">
    <source>
        <dbReference type="EMBL" id="OEV03145.1"/>
    </source>
</evidence>
<dbReference type="OrthoDB" id="4562195at2"/>
<keyword evidence="3" id="KW-1185">Reference proteome</keyword>
<dbReference type="InterPro" id="IPR007278">
    <property type="entry name" value="DUF397"/>
</dbReference>
<dbReference type="PATRIC" id="fig|1075402.3.peg.2849"/>
<dbReference type="EMBL" id="LJGU01000123">
    <property type="protein sequence ID" value="OEV03145.1"/>
    <property type="molecule type" value="Genomic_DNA"/>
</dbReference>
<evidence type="ECO:0000259" key="1">
    <source>
        <dbReference type="Pfam" id="PF04149"/>
    </source>
</evidence>
<organism evidence="2 3">
    <name type="scientific">Streptomyces oceani</name>
    <dbReference type="NCBI Taxonomy" id="1075402"/>
    <lineage>
        <taxon>Bacteria</taxon>
        <taxon>Bacillati</taxon>
        <taxon>Actinomycetota</taxon>
        <taxon>Actinomycetes</taxon>
        <taxon>Kitasatosporales</taxon>
        <taxon>Streptomycetaceae</taxon>
        <taxon>Streptomyces</taxon>
    </lineage>
</organism>
<gene>
    <name evidence="2" type="ORF">AN216_13150</name>
</gene>
<name>A0A1E7KGU6_9ACTN</name>
<accession>A0A1E7KGU6</accession>
<comment type="caution">
    <text evidence="2">The sequence shown here is derived from an EMBL/GenBank/DDBJ whole genome shotgun (WGS) entry which is preliminary data.</text>
</comment>
<proteinExistence type="predicted"/>
<dbReference type="Pfam" id="PF04149">
    <property type="entry name" value="DUF397"/>
    <property type="match status" value="1"/>
</dbReference>
<feature type="domain" description="DUF397" evidence="1">
    <location>
        <begin position="13"/>
        <end position="64"/>
    </location>
</feature>
<dbReference type="Proteomes" id="UP000176101">
    <property type="component" value="Unassembled WGS sequence"/>
</dbReference>
<dbReference type="STRING" id="1075402.AN216_13150"/>
<dbReference type="RefSeq" id="WP_070196843.1">
    <property type="nucleotide sequence ID" value="NZ_LJGU01000123.1"/>
</dbReference>